<evidence type="ECO:0000259" key="9">
    <source>
        <dbReference type="Pfam" id="PF01648"/>
    </source>
</evidence>
<dbReference type="InterPro" id="IPR008278">
    <property type="entry name" value="4-PPantetheinyl_Trfase_dom"/>
</dbReference>
<dbReference type="NCBIfam" id="TIGR00556">
    <property type="entry name" value="pantethn_trn"/>
    <property type="match status" value="1"/>
</dbReference>
<keyword evidence="4 8" id="KW-0276">Fatty acid metabolism</keyword>
<dbReference type="InterPro" id="IPR002582">
    <property type="entry name" value="ACPS"/>
</dbReference>
<dbReference type="AlphaFoldDB" id="A0A410MCM0"/>
<dbReference type="EC" id="2.7.8.7" evidence="8"/>
<dbReference type="OrthoDB" id="517356at2"/>
<accession>A0A410MCM0</accession>
<dbReference type="Pfam" id="PF01648">
    <property type="entry name" value="ACPS"/>
    <property type="match status" value="1"/>
</dbReference>
<comment type="subcellular location">
    <subcellularLocation>
        <location evidence="8">Cytoplasm</location>
    </subcellularLocation>
</comment>
<keyword evidence="6 8" id="KW-0443">Lipid metabolism</keyword>
<evidence type="ECO:0000256" key="2">
    <source>
        <dbReference type="ARBA" id="ARBA00022679"/>
    </source>
</evidence>
<dbReference type="HAMAP" id="MF_00101">
    <property type="entry name" value="AcpS"/>
    <property type="match status" value="1"/>
</dbReference>
<dbReference type="KEGG" id="hli:HLI_09580"/>
<evidence type="ECO:0000256" key="5">
    <source>
        <dbReference type="ARBA" id="ARBA00022842"/>
    </source>
</evidence>
<evidence type="ECO:0000256" key="6">
    <source>
        <dbReference type="ARBA" id="ARBA00023098"/>
    </source>
</evidence>
<feature type="domain" description="4'-phosphopantetheinyl transferase" evidence="9">
    <location>
        <begin position="4"/>
        <end position="112"/>
    </location>
</feature>
<evidence type="ECO:0000256" key="3">
    <source>
        <dbReference type="ARBA" id="ARBA00022723"/>
    </source>
</evidence>
<evidence type="ECO:0000256" key="8">
    <source>
        <dbReference type="HAMAP-Rule" id="MF_00101"/>
    </source>
</evidence>
<feature type="binding site" evidence="8">
    <location>
        <position position="58"/>
    </location>
    <ligand>
        <name>Mg(2+)</name>
        <dbReference type="ChEBI" id="CHEBI:18420"/>
    </ligand>
</feature>
<keyword evidence="8" id="KW-0963">Cytoplasm</keyword>
<dbReference type="InterPro" id="IPR004568">
    <property type="entry name" value="Ppantetheine-prot_Trfase_dom"/>
</dbReference>
<dbReference type="GO" id="GO:0006633">
    <property type="term" value="P:fatty acid biosynthetic process"/>
    <property type="evidence" value="ECO:0007669"/>
    <property type="project" value="UniProtKB-UniRule"/>
</dbReference>
<comment type="function">
    <text evidence="8">Transfers the 4'-phosphopantetheine moiety from coenzyme A to a Ser of acyl-carrier-protein.</text>
</comment>
<gene>
    <name evidence="8" type="primary">acpS</name>
    <name evidence="10" type="ORF">HLI_09580</name>
</gene>
<keyword evidence="1 8" id="KW-0444">Lipid biosynthesis</keyword>
<name>A0A410MCM0_9BACI</name>
<sequence>MIKGIGVDIIELDRIKQSIKRNPRFVQRILTEGEHLRYKASGAGRQVEFLAGRFAAKEAFAKATGTGIGKLGFHDVEILSNERGAPVMTATGYESWNVWVSISHSKDHAIAQVVLEEG</sequence>
<keyword evidence="2 8" id="KW-0808">Transferase</keyword>
<organism evidence="10 11">
    <name type="scientific">Halobacillus litoralis</name>
    <dbReference type="NCBI Taxonomy" id="45668"/>
    <lineage>
        <taxon>Bacteria</taxon>
        <taxon>Bacillati</taxon>
        <taxon>Bacillota</taxon>
        <taxon>Bacilli</taxon>
        <taxon>Bacillales</taxon>
        <taxon>Bacillaceae</taxon>
        <taxon>Halobacillus</taxon>
    </lineage>
</organism>
<evidence type="ECO:0000313" key="11">
    <source>
        <dbReference type="Proteomes" id="UP000287756"/>
    </source>
</evidence>
<dbReference type="SUPFAM" id="SSF56214">
    <property type="entry name" value="4'-phosphopantetheinyl transferase"/>
    <property type="match status" value="1"/>
</dbReference>
<dbReference type="EMBL" id="CP026118">
    <property type="protein sequence ID" value="QAS52450.1"/>
    <property type="molecule type" value="Genomic_DNA"/>
</dbReference>
<dbReference type="GO" id="GO:0005737">
    <property type="term" value="C:cytoplasm"/>
    <property type="evidence" value="ECO:0007669"/>
    <property type="project" value="UniProtKB-SubCell"/>
</dbReference>
<comment type="cofactor">
    <cofactor evidence="8">
        <name>Mg(2+)</name>
        <dbReference type="ChEBI" id="CHEBI:18420"/>
    </cofactor>
</comment>
<reference evidence="10 11" key="1">
    <citation type="submission" date="2018-01" db="EMBL/GenBank/DDBJ databases">
        <title>The whole genome sequencing and assembly of Halobacillus litoralis ERB031 strain.</title>
        <authorList>
            <person name="Lee S.-J."/>
            <person name="Park M.-K."/>
            <person name="Kim J.-Y."/>
            <person name="Lee Y.-J."/>
            <person name="Yi H."/>
            <person name="Bahn Y.-S."/>
            <person name="Kim J.F."/>
            <person name="Lee D.-W."/>
        </authorList>
    </citation>
    <scope>NUCLEOTIDE SEQUENCE [LARGE SCALE GENOMIC DNA]</scope>
    <source>
        <strain evidence="10 11">ERB 031</strain>
    </source>
</reference>
<dbReference type="Proteomes" id="UP000287756">
    <property type="component" value="Chromosome"/>
</dbReference>
<dbReference type="NCBIfam" id="TIGR00516">
    <property type="entry name" value="acpS"/>
    <property type="match status" value="1"/>
</dbReference>
<keyword evidence="5 8" id="KW-0460">Magnesium</keyword>
<comment type="similarity">
    <text evidence="8">Belongs to the P-Pant transferase superfamily. AcpS family.</text>
</comment>
<dbReference type="GO" id="GO:0000287">
    <property type="term" value="F:magnesium ion binding"/>
    <property type="evidence" value="ECO:0007669"/>
    <property type="project" value="UniProtKB-UniRule"/>
</dbReference>
<evidence type="ECO:0000313" key="10">
    <source>
        <dbReference type="EMBL" id="QAS52450.1"/>
    </source>
</evidence>
<proteinExistence type="inferred from homology"/>
<evidence type="ECO:0000256" key="7">
    <source>
        <dbReference type="ARBA" id="ARBA00023160"/>
    </source>
</evidence>
<feature type="binding site" evidence="8">
    <location>
        <position position="8"/>
    </location>
    <ligand>
        <name>Mg(2+)</name>
        <dbReference type="ChEBI" id="CHEBI:18420"/>
    </ligand>
</feature>
<keyword evidence="7 8" id="KW-0275">Fatty acid biosynthesis</keyword>
<protein>
    <recommendedName>
        <fullName evidence="8">Holo-[acyl-carrier-protein] synthase</fullName>
        <shortName evidence="8">Holo-ACP synthase</shortName>
        <ecNumber evidence="8">2.7.8.7</ecNumber>
    </recommendedName>
    <alternativeName>
        <fullName evidence="8">4'-phosphopantetheinyl transferase AcpS</fullName>
    </alternativeName>
</protein>
<evidence type="ECO:0000256" key="1">
    <source>
        <dbReference type="ARBA" id="ARBA00022516"/>
    </source>
</evidence>
<keyword evidence="3 8" id="KW-0479">Metal-binding</keyword>
<dbReference type="RefSeq" id="WP_128524735.1">
    <property type="nucleotide sequence ID" value="NZ_CP026118.1"/>
</dbReference>
<evidence type="ECO:0000256" key="4">
    <source>
        <dbReference type="ARBA" id="ARBA00022832"/>
    </source>
</evidence>
<dbReference type="Gene3D" id="3.90.470.20">
    <property type="entry name" value="4'-phosphopantetheinyl transferase domain"/>
    <property type="match status" value="1"/>
</dbReference>
<comment type="catalytic activity">
    <reaction evidence="8">
        <text>apo-[ACP] + CoA = holo-[ACP] + adenosine 3',5'-bisphosphate + H(+)</text>
        <dbReference type="Rhea" id="RHEA:12068"/>
        <dbReference type="Rhea" id="RHEA-COMP:9685"/>
        <dbReference type="Rhea" id="RHEA-COMP:9690"/>
        <dbReference type="ChEBI" id="CHEBI:15378"/>
        <dbReference type="ChEBI" id="CHEBI:29999"/>
        <dbReference type="ChEBI" id="CHEBI:57287"/>
        <dbReference type="ChEBI" id="CHEBI:58343"/>
        <dbReference type="ChEBI" id="CHEBI:64479"/>
        <dbReference type="EC" id="2.7.8.7"/>
    </reaction>
</comment>
<dbReference type="GO" id="GO:0008897">
    <property type="term" value="F:holo-[acyl-carrier-protein] synthase activity"/>
    <property type="evidence" value="ECO:0007669"/>
    <property type="project" value="UniProtKB-UniRule"/>
</dbReference>
<dbReference type="InterPro" id="IPR037143">
    <property type="entry name" value="4-PPantetheinyl_Trfase_dom_sf"/>
</dbReference>